<keyword evidence="3" id="KW-1185">Reference proteome</keyword>
<name>A0ABS1J8N1_9BACL</name>
<dbReference type="InterPro" id="IPR021458">
    <property type="entry name" value="Rv0495c"/>
</dbReference>
<dbReference type="Proteomes" id="UP000602284">
    <property type="component" value="Unassembled WGS sequence"/>
</dbReference>
<gene>
    <name evidence="2" type="ORF">JJB07_08155</name>
</gene>
<sequence>MTQPGFLFTGTPLELTDGEAYHLRKYWKKGRQAHSIQSLAAFDVDVDLDALRTLVQLDCANCHLAHVASCCEGGFPFPPAAELLPVLDEHLDGIAALLPLDVIRHLLRKGLYERHLETAGHRTIGTFDGNCNFCIVEKNGPACMAHRYALQSDLNPMSVKPLSCLLYPLDLIYSEEDGRTLLTALTERTAAFSRWGPDYRLDYLCANVELRENLASADSPNIRENLPPDVFAPDSYRPAYVEGRQLLTELYGAPFYDELHTLIQGGRRP</sequence>
<protein>
    <recommendedName>
        <fullName evidence="4">DUF3109 family protein</fullName>
    </recommendedName>
</protein>
<comment type="similarity">
    <text evidence="1">Belongs to the Rv0495c family.</text>
</comment>
<evidence type="ECO:0008006" key="4">
    <source>
        <dbReference type="Google" id="ProtNLM"/>
    </source>
</evidence>
<reference evidence="2 3" key="1">
    <citation type="submission" date="2021-01" db="EMBL/GenBank/DDBJ databases">
        <title>Tumebacillus sp. strain ITR2 16S ribosomal RNA gene Genome sequencing and assembly.</title>
        <authorList>
            <person name="Kang M."/>
        </authorList>
    </citation>
    <scope>NUCLEOTIDE SEQUENCE [LARGE SCALE GENOMIC DNA]</scope>
    <source>
        <strain evidence="2 3">ITR2</strain>
    </source>
</reference>
<proteinExistence type="inferred from homology"/>
<organism evidence="2 3">
    <name type="scientific">Tumebacillus amylolyticus</name>
    <dbReference type="NCBI Taxonomy" id="2801339"/>
    <lineage>
        <taxon>Bacteria</taxon>
        <taxon>Bacillati</taxon>
        <taxon>Bacillota</taxon>
        <taxon>Bacilli</taxon>
        <taxon>Bacillales</taxon>
        <taxon>Alicyclobacillaceae</taxon>
        <taxon>Tumebacillus</taxon>
    </lineage>
</organism>
<evidence type="ECO:0000313" key="3">
    <source>
        <dbReference type="Proteomes" id="UP000602284"/>
    </source>
</evidence>
<dbReference type="Pfam" id="PF11307">
    <property type="entry name" value="DUF3109"/>
    <property type="match status" value="1"/>
</dbReference>
<dbReference type="RefSeq" id="WP_201633435.1">
    <property type="nucleotide sequence ID" value="NZ_JAEQNB010000002.1"/>
</dbReference>
<dbReference type="InterPro" id="IPR038019">
    <property type="entry name" value="PRib_AMP_CycHydrolase_sf"/>
</dbReference>
<comment type="caution">
    <text evidence="2">The sequence shown here is derived from an EMBL/GenBank/DDBJ whole genome shotgun (WGS) entry which is preliminary data.</text>
</comment>
<dbReference type="EMBL" id="JAEQNB010000002">
    <property type="protein sequence ID" value="MBL0386621.1"/>
    <property type="molecule type" value="Genomic_DNA"/>
</dbReference>
<accession>A0ABS1J8N1</accession>
<dbReference type="SUPFAM" id="SSF141734">
    <property type="entry name" value="HisI-like"/>
    <property type="match status" value="1"/>
</dbReference>
<evidence type="ECO:0000313" key="2">
    <source>
        <dbReference type="EMBL" id="MBL0386621.1"/>
    </source>
</evidence>
<evidence type="ECO:0000256" key="1">
    <source>
        <dbReference type="ARBA" id="ARBA00093770"/>
    </source>
</evidence>